<reference evidence="3" key="1">
    <citation type="journal article" date="2019" name="Int. J. Syst. Evol. Microbiol.">
        <title>The Global Catalogue of Microorganisms (GCM) 10K type strain sequencing project: providing services to taxonomists for standard genome sequencing and annotation.</title>
        <authorList>
            <consortium name="The Broad Institute Genomics Platform"/>
            <consortium name="The Broad Institute Genome Sequencing Center for Infectious Disease"/>
            <person name="Wu L."/>
            <person name="Ma J."/>
        </authorList>
    </citation>
    <scope>NUCLEOTIDE SEQUENCE [LARGE SCALE GENOMIC DNA]</scope>
    <source>
        <strain evidence="3">CGMCC 4.7289</strain>
    </source>
</reference>
<name>A0ABV8LU72_9ACTN</name>
<accession>A0ABV8LU72</accession>
<dbReference type="EMBL" id="JBHSAY010000015">
    <property type="protein sequence ID" value="MFC4134576.1"/>
    <property type="molecule type" value="Genomic_DNA"/>
</dbReference>
<evidence type="ECO:0000313" key="2">
    <source>
        <dbReference type="EMBL" id="MFC4134576.1"/>
    </source>
</evidence>
<keyword evidence="1" id="KW-0472">Membrane</keyword>
<sequence length="168" mass="17872">MTSEPVFPPPTPTRRARPLWPLIVGTLVVLFAISGGIAFAIVKFAGSATPQASASPAAPTAFMLAGTMVLSPSEFGWTRDPWNCWGRGGYDDIREGTQVVVTDADGKTVAVGQLGKGEPKAESTRCEFVFLIAAVPEGSQFYAVEVAHRGKVQYPRAELNSAITLSFN</sequence>
<keyword evidence="1" id="KW-1133">Transmembrane helix</keyword>
<dbReference type="Proteomes" id="UP001595816">
    <property type="component" value="Unassembled WGS sequence"/>
</dbReference>
<comment type="caution">
    <text evidence="2">The sequence shown here is derived from an EMBL/GenBank/DDBJ whole genome shotgun (WGS) entry which is preliminary data.</text>
</comment>
<proteinExistence type="predicted"/>
<dbReference type="RefSeq" id="WP_253761276.1">
    <property type="nucleotide sequence ID" value="NZ_JAMZDZ010000001.1"/>
</dbReference>
<feature type="transmembrane region" description="Helical" evidence="1">
    <location>
        <begin position="20"/>
        <end position="42"/>
    </location>
</feature>
<gene>
    <name evidence="2" type="ORF">ACFOZ4_28535</name>
</gene>
<evidence type="ECO:0000256" key="1">
    <source>
        <dbReference type="SAM" id="Phobius"/>
    </source>
</evidence>
<keyword evidence="1" id="KW-0812">Transmembrane</keyword>
<organism evidence="2 3">
    <name type="scientific">Hamadaea flava</name>
    <dbReference type="NCBI Taxonomy" id="1742688"/>
    <lineage>
        <taxon>Bacteria</taxon>
        <taxon>Bacillati</taxon>
        <taxon>Actinomycetota</taxon>
        <taxon>Actinomycetes</taxon>
        <taxon>Micromonosporales</taxon>
        <taxon>Micromonosporaceae</taxon>
        <taxon>Hamadaea</taxon>
    </lineage>
</organism>
<keyword evidence="3" id="KW-1185">Reference proteome</keyword>
<evidence type="ECO:0000313" key="3">
    <source>
        <dbReference type="Proteomes" id="UP001595816"/>
    </source>
</evidence>
<protein>
    <submittedName>
        <fullName evidence="2">Uncharacterized protein</fullName>
    </submittedName>
</protein>